<comment type="similarity">
    <text evidence="2 10">Belongs to the transketolase family. DXPS subfamily.</text>
</comment>
<keyword evidence="6 10" id="KW-0460">Magnesium</keyword>
<comment type="cofactor">
    <cofactor evidence="10">
        <name>thiamine diphosphate</name>
        <dbReference type="ChEBI" id="CHEBI:58937"/>
    </cofactor>
    <text evidence="10">Binds 1 thiamine pyrophosphate per subunit.</text>
</comment>
<dbReference type="GO" id="GO:0008661">
    <property type="term" value="F:1-deoxy-D-xylulose-5-phosphate synthase activity"/>
    <property type="evidence" value="ECO:0007669"/>
    <property type="project" value="UniProtKB-UniRule"/>
</dbReference>
<dbReference type="NCBIfam" id="TIGR00204">
    <property type="entry name" value="dxs"/>
    <property type="match status" value="1"/>
</dbReference>
<dbReference type="Gene3D" id="3.40.50.970">
    <property type="match status" value="2"/>
</dbReference>
<feature type="binding site" evidence="10">
    <location>
        <begin position="113"/>
        <end position="115"/>
    </location>
    <ligand>
        <name>thiamine diphosphate</name>
        <dbReference type="ChEBI" id="CHEBI:58937"/>
    </ligand>
</feature>
<dbReference type="InterPro" id="IPR005475">
    <property type="entry name" value="Transketolase-like_Pyr-bd"/>
</dbReference>
<feature type="binding site" evidence="10">
    <location>
        <position position="284"/>
    </location>
    <ligand>
        <name>thiamine diphosphate</name>
        <dbReference type="ChEBI" id="CHEBI:58937"/>
    </ligand>
</feature>
<dbReference type="GO" id="GO:0030976">
    <property type="term" value="F:thiamine pyrophosphate binding"/>
    <property type="evidence" value="ECO:0007669"/>
    <property type="project" value="UniProtKB-UniRule"/>
</dbReference>
<protein>
    <recommendedName>
        <fullName evidence="10">1-deoxy-D-xylulose-5-phosphate synthase</fullName>
        <ecNumber evidence="10">2.2.1.7</ecNumber>
    </recommendedName>
    <alternativeName>
        <fullName evidence="10">1-deoxyxylulose-5-phosphate synthase</fullName>
        <shortName evidence="10">DXP synthase</shortName>
        <shortName evidence="10">DXPS</shortName>
    </alternativeName>
</protein>
<dbReference type="FunFam" id="3.40.50.970:FF:000030">
    <property type="entry name" value="1-deoxy-D-xylulose-5-phosphate synthase"/>
    <property type="match status" value="1"/>
</dbReference>
<comment type="catalytic activity">
    <reaction evidence="10">
        <text>D-glyceraldehyde 3-phosphate + pyruvate + H(+) = 1-deoxy-D-xylulose 5-phosphate + CO2</text>
        <dbReference type="Rhea" id="RHEA:12605"/>
        <dbReference type="ChEBI" id="CHEBI:15361"/>
        <dbReference type="ChEBI" id="CHEBI:15378"/>
        <dbReference type="ChEBI" id="CHEBI:16526"/>
        <dbReference type="ChEBI" id="CHEBI:57792"/>
        <dbReference type="ChEBI" id="CHEBI:59776"/>
        <dbReference type="EC" id="2.2.1.7"/>
    </reaction>
</comment>
<reference evidence="12 13" key="1">
    <citation type="journal article" date="2012" name="J. Bacteriol.">
        <title>Genome of Bacillus macauensis ZFHKF-1, a Long-Chain-Forming Bacterium.</title>
        <authorList>
            <person name="Cai L."/>
            <person name="Zhang T."/>
        </authorList>
    </citation>
    <scope>NUCLEOTIDE SEQUENCE [LARGE SCALE GENOMIC DNA]</scope>
    <source>
        <strain evidence="12 13">ZFHKF-1</strain>
    </source>
</reference>
<comment type="caution">
    <text evidence="12">The sequence shown here is derived from an EMBL/GenBank/DDBJ whole genome shotgun (WGS) entry which is preliminary data.</text>
</comment>
<keyword evidence="8 10" id="KW-0786">Thiamine pyrophosphate</keyword>
<dbReference type="PROSITE" id="PS00802">
    <property type="entry name" value="TRANSKETOLASE_2"/>
    <property type="match status" value="1"/>
</dbReference>
<evidence type="ECO:0000256" key="2">
    <source>
        <dbReference type="ARBA" id="ARBA00011081"/>
    </source>
</evidence>
<dbReference type="eggNOG" id="COG1154">
    <property type="taxonomic scope" value="Bacteria"/>
</dbReference>
<organism evidence="12 13">
    <name type="scientific">Fictibacillus macauensis ZFHKF-1</name>
    <dbReference type="NCBI Taxonomy" id="1196324"/>
    <lineage>
        <taxon>Bacteria</taxon>
        <taxon>Bacillati</taxon>
        <taxon>Bacillota</taxon>
        <taxon>Bacilli</taxon>
        <taxon>Bacillales</taxon>
        <taxon>Fictibacillaceae</taxon>
        <taxon>Fictibacillus</taxon>
    </lineage>
</organism>
<keyword evidence="4 10" id="KW-0808">Transferase</keyword>
<evidence type="ECO:0000256" key="10">
    <source>
        <dbReference type="HAMAP-Rule" id="MF_00315"/>
    </source>
</evidence>
<feature type="binding site" evidence="10">
    <location>
        <position position="173"/>
    </location>
    <ligand>
        <name>thiamine diphosphate</name>
        <dbReference type="ChEBI" id="CHEBI:58937"/>
    </ligand>
</feature>
<dbReference type="PROSITE" id="PS00801">
    <property type="entry name" value="TRANSKETOLASE_1"/>
    <property type="match status" value="1"/>
</dbReference>
<evidence type="ECO:0000256" key="6">
    <source>
        <dbReference type="ARBA" id="ARBA00022842"/>
    </source>
</evidence>
<dbReference type="FunFam" id="3.40.50.920:FF:000002">
    <property type="entry name" value="1-deoxy-D-xylulose-5-phosphate synthase"/>
    <property type="match status" value="1"/>
</dbReference>
<dbReference type="GO" id="GO:0009228">
    <property type="term" value="P:thiamine biosynthetic process"/>
    <property type="evidence" value="ECO:0007669"/>
    <property type="project" value="UniProtKB-UniRule"/>
</dbReference>
<feature type="binding site" evidence="10">
    <location>
        <position position="72"/>
    </location>
    <ligand>
        <name>thiamine diphosphate</name>
        <dbReference type="ChEBI" id="CHEBI:58937"/>
    </ligand>
</feature>
<dbReference type="HAMAP" id="MF_00315">
    <property type="entry name" value="DXP_synth"/>
    <property type="match status" value="1"/>
</dbReference>
<feature type="binding site" evidence="10">
    <location>
        <position position="173"/>
    </location>
    <ligand>
        <name>Mg(2+)</name>
        <dbReference type="ChEBI" id="CHEBI:18420"/>
    </ligand>
</feature>
<dbReference type="SUPFAM" id="SSF52922">
    <property type="entry name" value="TK C-terminal domain-like"/>
    <property type="match status" value="1"/>
</dbReference>
<evidence type="ECO:0000256" key="8">
    <source>
        <dbReference type="ARBA" id="ARBA00023052"/>
    </source>
</evidence>
<dbReference type="RefSeq" id="WP_007200314.1">
    <property type="nucleotide sequence ID" value="NZ_AKKV01000007.1"/>
</dbReference>
<evidence type="ECO:0000256" key="3">
    <source>
        <dbReference type="ARBA" id="ARBA00011738"/>
    </source>
</evidence>
<keyword evidence="9 10" id="KW-0414">Isoprene biosynthesis</keyword>
<dbReference type="Gene3D" id="3.40.50.920">
    <property type="match status" value="1"/>
</dbReference>
<dbReference type="GO" id="GO:0000287">
    <property type="term" value="F:magnesium ion binding"/>
    <property type="evidence" value="ECO:0007669"/>
    <property type="project" value="UniProtKB-UniRule"/>
</dbReference>
<dbReference type="PATRIC" id="fig|1196324.3.peg.208"/>
<dbReference type="SUPFAM" id="SSF52518">
    <property type="entry name" value="Thiamin diphosphate-binding fold (THDP-binding)"/>
    <property type="match status" value="2"/>
</dbReference>
<dbReference type="NCBIfam" id="NF003933">
    <property type="entry name" value="PRK05444.2-2"/>
    <property type="match status" value="1"/>
</dbReference>
<feature type="binding site" evidence="10">
    <location>
        <position position="144"/>
    </location>
    <ligand>
        <name>Mg(2+)</name>
        <dbReference type="ChEBI" id="CHEBI:18420"/>
    </ligand>
</feature>
<dbReference type="PANTHER" id="PTHR43322">
    <property type="entry name" value="1-D-DEOXYXYLULOSE 5-PHOSPHATE SYNTHASE-RELATED"/>
    <property type="match status" value="1"/>
</dbReference>
<dbReference type="InterPro" id="IPR033248">
    <property type="entry name" value="Transketolase_C"/>
</dbReference>
<dbReference type="OrthoDB" id="9803371at2"/>
<dbReference type="InterPro" id="IPR009014">
    <property type="entry name" value="Transketo_C/PFOR_II"/>
</dbReference>
<dbReference type="InterPro" id="IPR049557">
    <property type="entry name" value="Transketolase_CS"/>
</dbReference>
<evidence type="ECO:0000256" key="7">
    <source>
        <dbReference type="ARBA" id="ARBA00022977"/>
    </source>
</evidence>
<comment type="pathway">
    <text evidence="1 10">Metabolic intermediate biosynthesis; 1-deoxy-D-xylulose 5-phosphate biosynthesis; 1-deoxy-D-xylulose 5-phosphate from D-glyceraldehyde 3-phosphate and pyruvate: step 1/1.</text>
</comment>
<evidence type="ECO:0000256" key="1">
    <source>
        <dbReference type="ARBA" id="ARBA00004980"/>
    </source>
</evidence>
<dbReference type="Pfam" id="PF02779">
    <property type="entry name" value="Transket_pyr"/>
    <property type="match status" value="1"/>
</dbReference>
<dbReference type="Proteomes" id="UP000004080">
    <property type="component" value="Unassembled WGS sequence"/>
</dbReference>
<dbReference type="CDD" id="cd02007">
    <property type="entry name" value="TPP_DXS"/>
    <property type="match status" value="1"/>
</dbReference>
<evidence type="ECO:0000259" key="11">
    <source>
        <dbReference type="SMART" id="SM00861"/>
    </source>
</evidence>
<dbReference type="InterPro" id="IPR005477">
    <property type="entry name" value="Dxylulose-5-P_synthase"/>
</dbReference>
<dbReference type="CDD" id="cd07033">
    <property type="entry name" value="TPP_PYR_DXS_TK_like"/>
    <property type="match status" value="1"/>
</dbReference>
<dbReference type="PANTHER" id="PTHR43322:SF5">
    <property type="entry name" value="1-DEOXY-D-XYLULOSE-5-PHOSPHATE SYNTHASE, CHLOROPLASTIC"/>
    <property type="match status" value="1"/>
</dbReference>
<dbReference type="GO" id="GO:0005829">
    <property type="term" value="C:cytosol"/>
    <property type="evidence" value="ECO:0007669"/>
    <property type="project" value="TreeGrafter"/>
</dbReference>
<dbReference type="InterPro" id="IPR029061">
    <property type="entry name" value="THDP-binding"/>
</dbReference>
<dbReference type="STRING" id="1196324.A374_01039"/>
<evidence type="ECO:0000256" key="5">
    <source>
        <dbReference type="ARBA" id="ARBA00022723"/>
    </source>
</evidence>
<dbReference type="Pfam" id="PF13292">
    <property type="entry name" value="DXP_synthase_N"/>
    <property type="match status" value="1"/>
</dbReference>
<comment type="subunit">
    <text evidence="3 10">Homodimer.</text>
</comment>
<keyword evidence="5 10" id="KW-0479">Metal-binding</keyword>
<dbReference type="UniPathway" id="UPA00064">
    <property type="reaction ID" value="UER00091"/>
</dbReference>
<dbReference type="InterPro" id="IPR020826">
    <property type="entry name" value="Transketolase_BS"/>
</dbReference>
<dbReference type="EC" id="2.2.1.7" evidence="10"/>
<dbReference type="GO" id="GO:0019288">
    <property type="term" value="P:isopentenyl diphosphate biosynthetic process, methylerythritol 4-phosphate pathway"/>
    <property type="evidence" value="ECO:0007669"/>
    <property type="project" value="TreeGrafter"/>
</dbReference>
<accession>I8AMT5</accession>
<comment type="cofactor">
    <cofactor evidence="10">
        <name>Mg(2+)</name>
        <dbReference type="ChEBI" id="CHEBI:18420"/>
    </cofactor>
    <text evidence="10">Binds 1 Mg(2+) ion per subunit.</text>
</comment>
<comment type="function">
    <text evidence="10">Catalyzes the acyloin condensation reaction between C atoms 2 and 3 of pyruvate and glyceraldehyde 3-phosphate to yield 1-deoxy-D-xylulose-5-phosphate (DXP).</text>
</comment>
<dbReference type="EMBL" id="AKKV01000007">
    <property type="protein sequence ID" value="EIT87322.1"/>
    <property type="molecule type" value="Genomic_DNA"/>
</dbReference>
<evidence type="ECO:0000313" key="12">
    <source>
        <dbReference type="EMBL" id="EIT87322.1"/>
    </source>
</evidence>
<dbReference type="Pfam" id="PF02780">
    <property type="entry name" value="Transketolase_C"/>
    <property type="match status" value="1"/>
</dbReference>
<evidence type="ECO:0000256" key="9">
    <source>
        <dbReference type="ARBA" id="ARBA00023229"/>
    </source>
</evidence>
<name>I8AMT5_9BACL</name>
<feature type="binding site" evidence="10">
    <location>
        <position position="367"/>
    </location>
    <ligand>
        <name>thiamine diphosphate</name>
        <dbReference type="ChEBI" id="CHEBI:58937"/>
    </ligand>
</feature>
<dbReference type="SMART" id="SM00861">
    <property type="entry name" value="Transket_pyr"/>
    <property type="match status" value="1"/>
</dbReference>
<dbReference type="AlphaFoldDB" id="I8AMT5"/>
<gene>
    <name evidence="10" type="primary">dxs</name>
    <name evidence="12" type="ORF">A374_01039</name>
</gene>
<dbReference type="GO" id="GO:0016114">
    <property type="term" value="P:terpenoid biosynthetic process"/>
    <property type="evidence" value="ECO:0007669"/>
    <property type="project" value="UniProtKB-UniRule"/>
</dbReference>
<evidence type="ECO:0000256" key="4">
    <source>
        <dbReference type="ARBA" id="ARBA00022679"/>
    </source>
</evidence>
<feature type="domain" description="Transketolase-like pyrimidine-binding" evidence="11">
    <location>
        <begin position="316"/>
        <end position="481"/>
    </location>
</feature>
<feature type="binding site" evidence="10">
    <location>
        <begin position="145"/>
        <end position="146"/>
    </location>
    <ligand>
        <name>thiamine diphosphate</name>
        <dbReference type="ChEBI" id="CHEBI:58937"/>
    </ligand>
</feature>
<keyword evidence="7 10" id="KW-0784">Thiamine biosynthesis</keyword>
<sequence length="632" mass="70192">MKLEDIQNPQFLKSYDQQQLKYLAKDIRQFLISKLSVTGGHLGANLGVVELTLALHKVFDSPKDKFIWDVGHQAYIHKILTGRMKQFDTLRQYKGLCGFPKRNESEHDVWETGHSSTSLSAAMGMATARDIKKTDEKVVAVIGDGALTGGMALEALNHIGHEKKDLIVILNDNEMSIAPNVGALHSVLGRMRTARKYNKAKEELESLIRKIPAFGGKLAATAERLKDSLKYMLVSGMFFEELGYTYLGPVDGHDLSDLEENLQYAKKTKGPVIVHVLTKKGKGYKPAELDQVDNWHGVGPYKIELGEKIKTKQAGPSYSQLVTDTLVTMSETDERIVVITPAMILGSKLEKYAEKFPDRLFDVGIAEQHAMTMAAGLATQDMKPVLSIYSTFLQRAYDQLLHDVARQNLNVVLTIDRAGLVGADGETHQGVFDIAFMRHMPNMVIAMGKDENELQHLVHTALKYNDGPIAIRYPRGNGLGVEMDAELEEIPIGSWELLKEGTDAVILTFGTTIPMALEAWERLAKEGISVSVVNARFIKPFDHDMMQQIFKANLPILTLEEAVLQGGFGSAVLEYANEHRQPVLLDAMGIPDVFVEHGSVTKLLEEIGLTTDAVVERTKQLVNEKRKKGLYT</sequence>
<keyword evidence="13" id="KW-1185">Reference proteome</keyword>
<evidence type="ECO:0000313" key="13">
    <source>
        <dbReference type="Proteomes" id="UP000004080"/>
    </source>
</evidence>
<proteinExistence type="inferred from homology"/>